<keyword evidence="1" id="KW-1133">Transmembrane helix</keyword>
<gene>
    <name evidence="2" type="ORF">EDD33_1751</name>
</gene>
<dbReference type="EMBL" id="RKHO01000001">
    <property type="protein sequence ID" value="ROR90902.1"/>
    <property type="molecule type" value="Genomic_DNA"/>
</dbReference>
<feature type="transmembrane region" description="Helical" evidence="1">
    <location>
        <begin position="18"/>
        <end position="39"/>
    </location>
</feature>
<reference evidence="2 3" key="1">
    <citation type="submission" date="2018-11" db="EMBL/GenBank/DDBJ databases">
        <title>Sequencing the genomes of 1000 actinobacteria strains.</title>
        <authorList>
            <person name="Klenk H.-P."/>
        </authorList>
    </citation>
    <scope>NUCLEOTIDE SEQUENCE [LARGE SCALE GENOMIC DNA]</scope>
    <source>
        <strain evidence="2 3">DSM 12652</strain>
    </source>
</reference>
<protein>
    <submittedName>
        <fullName evidence="2">Uncharacterized protein</fullName>
    </submittedName>
</protein>
<dbReference type="OrthoDB" id="9966824at2"/>
<name>A0A3N2CTP0_9ACTN</name>
<sequence>MLDQAVVPDPLSPSLTEVLVNCLAMLDVALVVVVLVQLLRGKVTLPHGVIGLIMLLCVPVAGPLLVLTWQDRVARNRARPHHTHLSWSNAHATYQAGGLLQAELRGPRG</sequence>
<proteinExistence type="predicted"/>
<feature type="transmembrane region" description="Helical" evidence="1">
    <location>
        <begin position="45"/>
        <end position="69"/>
    </location>
</feature>
<dbReference type="RefSeq" id="WP_148076977.1">
    <property type="nucleotide sequence ID" value="NZ_RKHO01000001.1"/>
</dbReference>
<keyword evidence="1" id="KW-0812">Transmembrane</keyword>
<evidence type="ECO:0000313" key="2">
    <source>
        <dbReference type="EMBL" id="ROR90902.1"/>
    </source>
</evidence>
<keyword evidence="1" id="KW-0472">Membrane</keyword>
<accession>A0A3N2CTP0</accession>
<dbReference type="Proteomes" id="UP000281738">
    <property type="component" value="Unassembled WGS sequence"/>
</dbReference>
<evidence type="ECO:0000313" key="3">
    <source>
        <dbReference type="Proteomes" id="UP000281738"/>
    </source>
</evidence>
<keyword evidence="3" id="KW-1185">Reference proteome</keyword>
<evidence type="ECO:0000256" key="1">
    <source>
        <dbReference type="SAM" id="Phobius"/>
    </source>
</evidence>
<comment type="caution">
    <text evidence="2">The sequence shown here is derived from an EMBL/GenBank/DDBJ whole genome shotgun (WGS) entry which is preliminary data.</text>
</comment>
<dbReference type="AlphaFoldDB" id="A0A3N2CTP0"/>
<organism evidence="2 3">
    <name type="scientific">Nocardioides aurantiacus</name>
    <dbReference type="NCBI Taxonomy" id="86796"/>
    <lineage>
        <taxon>Bacteria</taxon>
        <taxon>Bacillati</taxon>
        <taxon>Actinomycetota</taxon>
        <taxon>Actinomycetes</taxon>
        <taxon>Propionibacteriales</taxon>
        <taxon>Nocardioidaceae</taxon>
        <taxon>Nocardioides</taxon>
    </lineage>
</organism>